<dbReference type="SMART" id="SM00382">
    <property type="entry name" value="AAA"/>
    <property type="match status" value="2"/>
</dbReference>
<dbReference type="Proteomes" id="UP000322499">
    <property type="component" value="Unassembled WGS sequence"/>
</dbReference>
<evidence type="ECO:0000256" key="4">
    <source>
        <dbReference type="ARBA" id="ARBA00022840"/>
    </source>
</evidence>
<evidence type="ECO:0000313" key="7">
    <source>
        <dbReference type="Proteomes" id="UP000322499"/>
    </source>
</evidence>
<name>A0A5S5CUY1_9ACTN</name>
<keyword evidence="3" id="KW-0547">Nucleotide-binding</keyword>
<dbReference type="PROSITE" id="PS00211">
    <property type="entry name" value="ABC_TRANSPORTER_1"/>
    <property type="match status" value="1"/>
</dbReference>
<dbReference type="Gene3D" id="3.40.50.300">
    <property type="entry name" value="P-loop containing nucleotide triphosphate hydrolases"/>
    <property type="match status" value="2"/>
</dbReference>
<dbReference type="InterPro" id="IPR017871">
    <property type="entry name" value="ABC_transporter-like_CS"/>
</dbReference>
<feature type="domain" description="ABC transporter" evidence="5">
    <location>
        <begin position="273"/>
        <end position="517"/>
    </location>
</feature>
<sequence>MSNHAPIAPDASRSTAPVLAVRGLTKRYPGVLALDGMVLEVRPREVVGLIGENGAGKSTLLKSLVGLAQPDSGSIVVRGEEVRLRGVAHAASVGIGMVFQEQSLVPNISVAENILLGAEGAGVRGGLFRWHRMAELAQVQLDKIGSAVSPRARTDSLTFAQRQMVEVAKVLALEERTAHEPVVLLDEPTSVLEREEVETLFAQVRRLRERASVVFVSHRLDEVLEISDRVYVLRNGRVVAEVDPAEVDATDLHHLLVGRESTGSHYHDDAQQEPAGDVRLSVRELQTAGCDKVSFEIRSGEVLGVAGVQGSGREELCRALFGAMPGARGQVLLDGRPLRLDSPRAAVLAGVGYVPSERRTEGVVSSMSVTENLSMAHVGTVCRGPLIDGRRERELVDTWVRRLGIRTPSGDTAIGTLSGGNQQKVVLARWMVSEGLRLLILDHPTRGLDVGAKSEVYELIRELAASGCAVLLLSDTLEEALAMSHRVLVMKDGRITACLDAPRGGKPDPVAIMEAMV</sequence>
<reference evidence="6 7" key="1">
    <citation type="submission" date="2019-07" db="EMBL/GenBank/DDBJ databases">
        <title>Genomic Encyclopedia of Archaeal and Bacterial Type Strains, Phase II (KMG-II): from individual species to whole genera.</title>
        <authorList>
            <person name="Goeker M."/>
        </authorList>
    </citation>
    <scope>NUCLEOTIDE SEQUENCE [LARGE SCALE GENOMIC DNA]</scope>
    <source>
        <strain evidence="6 7">DSM 46842</strain>
    </source>
</reference>
<dbReference type="SUPFAM" id="SSF52540">
    <property type="entry name" value="P-loop containing nucleoside triphosphate hydrolases"/>
    <property type="match status" value="2"/>
</dbReference>
<dbReference type="InterPro" id="IPR003593">
    <property type="entry name" value="AAA+_ATPase"/>
</dbReference>
<dbReference type="AlphaFoldDB" id="A0A5S5CUY1"/>
<evidence type="ECO:0000256" key="1">
    <source>
        <dbReference type="ARBA" id="ARBA00022448"/>
    </source>
</evidence>
<keyword evidence="1" id="KW-0813">Transport</keyword>
<dbReference type="PANTHER" id="PTHR43790:SF9">
    <property type="entry name" value="GALACTOFURANOSE TRANSPORTER ATP-BINDING PROTEIN YTFR"/>
    <property type="match status" value="1"/>
</dbReference>
<accession>A0A5S5CUY1</accession>
<dbReference type="PANTHER" id="PTHR43790">
    <property type="entry name" value="CARBOHYDRATE TRANSPORT ATP-BINDING PROTEIN MG119-RELATED"/>
    <property type="match status" value="1"/>
</dbReference>
<proteinExistence type="predicted"/>
<dbReference type="Pfam" id="PF00005">
    <property type="entry name" value="ABC_tran"/>
    <property type="match status" value="2"/>
</dbReference>
<dbReference type="GO" id="GO:0016887">
    <property type="term" value="F:ATP hydrolysis activity"/>
    <property type="evidence" value="ECO:0007669"/>
    <property type="project" value="InterPro"/>
</dbReference>
<keyword evidence="7" id="KW-1185">Reference proteome</keyword>
<keyword evidence="4 6" id="KW-0067">ATP-binding</keyword>
<evidence type="ECO:0000256" key="3">
    <source>
        <dbReference type="ARBA" id="ARBA00022741"/>
    </source>
</evidence>
<dbReference type="GO" id="GO:0005524">
    <property type="term" value="F:ATP binding"/>
    <property type="evidence" value="ECO:0007669"/>
    <property type="project" value="UniProtKB-KW"/>
</dbReference>
<evidence type="ECO:0000259" key="5">
    <source>
        <dbReference type="PROSITE" id="PS50893"/>
    </source>
</evidence>
<dbReference type="InterPro" id="IPR050107">
    <property type="entry name" value="ABC_carbohydrate_import_ATPase"/>
</dbReference>
<keyword evidence="2" id="KW-0677">Repeat</keyword>
<protein>
    <submittedName>
        <fullName evidence="6">Monosaccharide ABC transporter ATP-binding protein (CUT2 family)</fullName>
    </submittedName>
</protein>
<evidence type="ECO:0000313" key="6">
    <source>
        <dbReference type="EMBL" id="TYP87587.1"/>
    </source>
</evidence>
<dbReference type="InterPro" id="IPR003439">
    <property type="entry name" value="ABC_transporter-like_ATP-bd"/>
</dbReference>
<organism evidence="6 7">
    <name type="scientific">Blastococcus xanthinilyticus</name>
    <dbReference type="NCBI Taxonomy" id="1564164"/>
    <lineage>
        <taxon>Bacteria</taxon>
        <taxon>Bacillati</taxon>
        <taxon>Actinomycetota</taxon>
        <taxon>Actinomycetes</taxon>
        <taxon>Geodermatophilales</taxon>
        <taxon>Geodermatophilaceae</taxon>
        <taxon>Blastococcus</taxon>
    </lineage>
</organism>
<dbReference type="InterPro" id="IPR027417">
    <property type="entry name" value="P-loop_NTPase"/>
</dbReference>
<gene>
    <name evidence="6" type="ORF">BD833_106178</name>
</gene>
<dbReference type="CDD" id="cd03216">
    <property type="entry name" value="ABC_Carb_Monos_I"/>
    <property type="match status" value="1"/>
</dbReference>
<evidence type="ECO:0000256" key="2">
    <source>
        <dbReference type="ARBA" id="ARBA00022737"/>
    </source>
</evidence>
<dbReference type="EMBL" id="VNHW01000006">
    <property type="protein sequence ID" value="TYP87587.1"/>
    <property type="molecule type" value="Genomic_DNA"/>
</dbReference>
<comment type="caution">
    <text evidence="6">The sequence shown here is derived from an EMBL/GenBank/DDBJ whole genome shotgun (WGS) entry which is preliminary data.</text>
</comment>
<dbReference type="CDD" id="cd03215">
    <property type="entry name" value="ABC_Carb_Monos_II"/>
    <property type="match status" value="1"/>
</dbReference>
<dbReference type="RefSeq" id="WP_166533338.1">
    <property type="nucleotide sequence ID" value="NZ_VNHW01000006.1"/>
</dbReference>
<feature type="domain" description="ABC transporter" evidence="5">
    <location>
        <begin position="19"/>
        <end position="260"/>
    </location>
</feature>
<dbReference type="PROSITE" id="PS50893">
    <property type="entry name" value="ABC_TRANSPORTER_2"/>
    <property type="match status" value="2"/>
</dbReference>